<dbReference type="Proteomes" id="UP000274097">
    <property type="component" value="Unassembled WGS sequence"/>
</dbReference>
<keyword evidence="3" id="KW-1185">Reference proteome</keyword>
<evidence type="ECO:0000313" key="2">
    <source>
        <dbReference type="EMBL" id="RMI26682.1"/>
    </source>
</evidence>
<dbReference type="PANTHER" id="PTHR34387">
    <property type="entry name" value="SLR1258 PROTEIN"/>
    <property type="match status" value="1"/>
</dbReference>
<name>A0A3A9JNR8_9PROT</name>
<dbReference type="InterPro" id="IPR052022">
    <property type="entry name" value="26kDa_periplasmic_antigen"/>
</dbReference>
<dbReference type="InterPro" id="IPR007497">
    <property type="entry name" value="SIMPL/DUF541"/>
</dbReference>
<comment type="caution">
    <text evidence="1">The sequence shown here is derived from an EMBL/GenBank/DDBJ whole genome shotgun (WGS) entry which is preliminary data.</text>
</comment>
<dbReference type="Pfam" id="PF04402">
    <property type="entry name" value="SIMPL"/>
    <property type="match status" value="1"/>
</dbReference>
<evidence type="ECO:0000313" key="3">
    <source>
        <dbReference type="Proteomes" id="UP000274097"/>
    </source>
</evidence>
<dbReference type="Gene3D" id="3.30.110.170">
    <property type="entry name" value="Protein of unknown function (DUF541), domain 1"/>
    <property type="match status" value="1"/>
</dbReference>
<dbReference type="GO" id="GO:0006974">
    <property type="term" value="P:DNA damage response"/>
    <property type="evidence" value="ECO:0007669"/>
    <property type="project" value="TreeGrafter"/>
</dbReference>
<gene>
    <name evidence="1" type="ORF">D6Z83_20655</name>
    <name evidence="2" type="ORF">EBE87_05335</name>
</gene>
<evidence type="ECO:0000313" key="4">
    <source>
        <dbReference type="Proteomes" id="UP000278036"/>
    </source>
</evidence>
<evidence type="ECO:0000313" key="1">
    <source>
        <dbReference type="EMBL" id="RKK02258.1"/>
    </source>
</evidence>
<dbReference type="PANTHER" id="PTHR34387:SF1">
    <property type="entry name" value="PERIPLASMIC IMMUNOGENIC PROTEIN"/>
    <property type="match status" value="1"/>
</dbReference>
<dbReference type="InParanoid" id="A0A3A9JNR8"/>
<sequence length="300" mass="31328">MAFFHQRNEEAEEVQIRETVCLGHGYGLARLGGRGLQRVPPSTFGSADKHGNAFTATGSMPMPRRLTLVALLALSAAGPLAAQPVPAQPAAPASARAETTLLRLSETGEVTRAPDELRLNLRAEARGRDAATVQAQVNRMVQAALAKAGGVAEVRATTGGYWTNRDGESREWTASQGLSLRATQATPALELAGTLQGDGLLMDGMAWSLSPEAARAARQEAGRLAIEALRARAAAVAEQLGMEVAGIRSLSVDTPEAPMPRMAMAMRAQSAAAAPPPASAPEEVTVTATAQAEVLLRPRS</sequence>
<dbReference type="EMBL" id="RFLX01000002">
    <property type="protein sequence ID" value="RMI26682.1"/>
    <property type="molecule type" value="Genomic_DNA"/>
</dbReference>
<organism evidence="1 4">
    <name type="scientific">Teichococcus wenyumeiae</name>
    <dbReference type="NCBI Taxonomy" id="2478470"/>
    <lineage>
        <taxon>Bacteria</taxon>
        <taxon>Pseudomonadati</taxon>
        <taxon>Pseudomonadota</taxon>
        <taxon>Alphaproteobacteria</taxon>
        <taxon>Acetobacterales</taxon>
        <taxon>Roseomonadaceae</taxon>
        <taxon>Roseomonas</taxon>
    </lineage>
</organism>
<dbReference type="Proteomes" id="UP000278036">
    <property type="component" value="Unassembled WGS sequence"/>
</dbReference>
<proteinExistence type="predicted"/>
<dbReference type="EMBL" id="RAQU01000168">
    <property type="protein sequence ID" value="RKK02258.1"/>
    <property type="molecule type" value="Genomic_DNA"/>
</dbReference>
<accession>A0A3A9JNR8</accession>
<reference evidence="1 4" key="1">
    <citation type="submission" date="2018-09" db="EMBL/GenBank/DDBJ databases">
        <title>Roseomonas sp. nov., isolated from feces of Tibetan antelopes in the Qinghai-Tibet plateau, China.</title>
        <authorList>
            <person name="Tian Z."/>
        </authorList>
    </citation>
    <scope>NUCLEOTIDE SEQUENCE [LARGE SCALE GENOMIC DNA]</scope>
    <source>
        <strain evidence="2 3">Z23</strain>
        <strain evidence="1 4">Z24</strain>
    </source>
</reference>
<protein>
    <submittedName>
        <fullName evidence="2">DUF541 domain-containing protein</fullName>
    </submittedName>
    <submittedName>
        <fullName evidence="1">SIMPL domain-containing protein</fullName>
    </submittedName>
</protein>
<dbReference type="AlphaFoldDB" id="A0A3A9JNR8"/>
<dbReference type="Gene3D" id="3.30.70.2970">
    <property type="entry name" value="Protein of unknown function (DUF541), domain 2"/>
    <property type="match status" value="1"/>
</dbReference>